<gene>
    <name evidence="2" type="ORF">GCM10009613_07730</name>
</gene>
<dbReference type="InterPro" id="IPR023631">
    <property type="entry name" value="Amidase_dom"/>
</dbReference>
<name>A0ABP4I4R8_9PSEU</name>
<dbReference type="InterPro" id="IPR020556">
    <property type="entry name" value="Amidase_CS"/>
</dbReference>
<dbReference type="NCBIfam" id="NF004816">
    <property type="entry name" value="PRK06170.1"/>
    <property type="match status" value="1"/>
</dbReference>
<dbReference type="Pfam" id="PF01425">
    <property type="entry name" value="Amidase"/>
    <property type="match status" value="1"/>
</dbReference>
<keyword evidence="3" id="KW-1185">Reference proteome</keyword>
<dbReference type="InterPro" id="IPR052739">
    <property type="entry name" value="FAAH2"/>
</dbReference>
<evidence type="ECO:0000313" key="2">
    <source>
        <dbReference type="EMBL" id="GAA1381560.1"/>
    </source>
</evidence>
<dbReference type="EMBL" id="BAAAJK010000003">
    <property type="protein sequence ID" value="GAA1381560.1"/>
    <property type="molecule type" value="Genomic_DNA"/>
</dbReference>
<dbReference type="Gene3D" id="3.90.1300.10">
    <property type="entry name" value="Amidase signature (AS) domain"/>
    <property type="match status" value="1"/>
</dbReference>
<proteinExistence type="predicted"/>
<dbReference type="RefSeq" id="WP_344018247.1">
    <property type="nucleotide sequence ID" value="NZ_BAAAJK010000003.1"/>
</dbReference>
<dbReference type="PANTHER" id="PTHR43372">
    <property type="entry name" value="FATTY-ACID AMIDE HYDROLASE"/>
    <property type="match status" value="1"/>
</dbReference>
<dbReference type="PIRSF" id="PIRSF001221">
    <property type="entry name" value="Amidase_fungi"/>
    <property type="match status" value="1"/>
</dbReference>
<accession>A0ABP4I4R8</accession>
<reference evidence="3" key="1">
    <citation type="journal article" date="2019" name="Int. J. Syst. Evol. Microbiol.">
        <title>The Global Catalogue of Microorganisms (GCM) 10K type strain sequencing project: providing services to taxonomists for standard genome sequencing and annotation.</title>
        <authorList>
            <consortium name="The Broad Institute Genomics Platform"/>
            <consortium name="The Broad Institute Genome Sequencing Center for Infectious Disease"/>
            <person name="Wu L."/>
            <person name="Ma J."/>
        </authorList>
    </citation>
    <scope>NUCLEOTIDE SEQUENCE [LARGE SCALE GENOMIC DNA]</scope>
    <source>
        <strain evidence="3">JCM 11896</strain>
    </source>
</reference>
<evidence type="ECO:0000313" key="3">
    <source>
        <dbReference type="Proteomes" id="UP001501414"/>
    </source>
</evidence>
<dbReference type="SUPFAM" id="SSF75304">
    <property type="entry name" value="Amidase signature (AS) enzymes"/>
    <property type="match status" value="1"/>
</dbReference>
<evidence type="ECO:0000259" key="1">
    <source>
        <dbReference type="Pfam" id="PF01425"/>
    </source>
</evidence>
<dbReference type="Proteomes" id="UP001501414">
    <property type="component" value="Unassembled WGS sequence"/>
</dbReference>
<dbReference type="InterPro" id="IPR036928">
    <property type="entry name" value="AS_sf"/>
</dbReference>
<comment type="caution">
    <text evidence="2">The sequence shown here is derived from an EMBL/GenBank/DDBJ whole genome shotgun (WGS) entry which is preliminary data.</text>
</comment>
<dbReference type="PROSITE" id="PS00571">
    <property type="entry name" value="AMIDASES"/>
    <property type="match status" value="1"/>
</dbReference>
<dbReference type="PANTHER" id="PTHR43372:SF4">
    <property type="entry name" value="FATTY-ACID AMIDE HYDROLASE 2"/>
    <property type="match status" value="1"/>
</dbReference>
<protein>
    <submittedName>
        <fullName evidence="2">Amidase</fullName>
    </submittedName>
</protein>
<organism evidence="2 3">
    <name type="scientific">Pseudonocardia kongjuensis</name>
    <dbReference type="NCBI Taxonomy" id="102227"/>
    <lineage>
        <taxon>Bacteria</taxon>
        <taxon>Bacillati</taxon>
        <taxon>Actinomycetota</taxon>
        <taxon>Actinomycetes</taxon>
        <taxon>Pseudonocardiales</taxon>
        <taxon>Pseudonocardiaceae</taxon>
        <taxon>Pseudonocardia</taxon>
    </lineage>
</organism>
<feature type="domain" description="Amidase" evidence="1">
    <location>
        <begin position="27"/>
        <end position="468"/>
    </location>
</feature>
<sequence length="488" mass="50786">MSDTEPAWRSAVELTADLAAGRVSAVELTDAAIARIERHDRTLNAVCVPDLDRARDAARAADAALARGERRPLLGVPMTVKESFHMAGLPSTWGIPGHEKAVPDTDALAVQRVRAAGAVVLGATNVPLHLGDLQSFNDVYGTTGNPWDPDRTPGGSSGGSAAALAAGYGALSLGSDIGGSLRNPAHSCGVYAHKPSLGLLPLRGHTPPGLPVLPAEHDLAVIGPMARTAADLALLLDVLAGPDELTHGIAYRLTLPPARHTELRHHRVLVLDGHPLLPCSADVRAAIDAFAEALSGAGATVLRDSPLLPDQAAAARVYMRLLESGLAAGYPPDAYERARARAAELADDDRGLAAERVRGAVLGHRDRVAAEQHRAGVQQGWRELFAEVDVVIAPVAPTTAHPHDHSSPAGRLITVDGAGYPYFDQLALAGVATLPGLPATALPVGPAADGLPVGVQAIGPMYGDRTTLAFAELVEREFGGFRRPPLDC</sequence>